<feature type="transmembrane region" description="Helical" evidence="1">
    <location>
        <begin position="115"/>
        <end position="138"/>
    </location>
</feature>
<feature type="transmembrane region" description="Helical" evidence="1">
    <location>
        <begin position="33"/>
        <end position="52"/>
    </location>
</feature>
<proteinExistence type="predicted"/>
<dbReference type="InterPro" id="IPR010559">
    <property type="entry name" value="Sig_transdc_His_kin_internal"/>
</dbReference>
<evidence type="ECO:0000256" key="1">
    <source>
        <dbReference type="SAM" id="Phobius"/>
    </source>
</evidence>
<dbReference type="PANTHER" id="PTHR34220:SF7">
    <property type="entry name" value="SENSOR HISTIDINE KINASE YPDA"/>
    <property type="match status" value="1"/>
</dbReference>
<keyword evidence="1" id="KW-0812">Transmembrane</keyword>
<dbReference type="PANTHER" id="PTHR34220">
    <property type="entry name" value="SENSOR HISTIDINE KINASE YPDA"/>
    <property type="match status" value="1"/>
</dbReference>
<feature type="domain" description="Signal transduction histidine kinase internal region" evidence="2">
    <location>
        <begin position="159"/>
        <end position="237"/>
    </location>
</feature>
<dbReference type="EMBL" id="CAKLPY010000002">
    <property type="protein sequence ID" value="CAH0996362.1"/>
    <property type="molecule type" value="Genomic_DNA"/>
</dbReference>
<dbReference type="Proteomes" id="UP000837932">
    <property type="component" value="Unassembled WGS sequence"/>
</dbReference>
<evidence type="ECO:0000313" key="3">
    <source>
        <dbReference type="EMBL" id="CAH0996362.1"/>
    </source>
</evidence>
<name>A0ABN8ETL6_9BACT</name>
<evidence type="ECO:0000259" key="2">
    <source>
        <dbReference type="Pfam" id="PF06580"/>
    </source>
</evidence>
<keyword evidence="1" id="KW-0472">Membrane</keyword>
<comment type="caution">
    <text evidence="3">The sequence shown here is derived from an EMBL/GenBank/DDBJ whole genome shotgun (WGS) entry which is preliminary data.</text>
</comment>
<dbReference type="Pfam" id="PF06580">
    <property type="entry name" value="His_kinase"/>
    <property type="match status" value="1"/>
</dbReference>
<keyword evidence="1" id="KW-1133">Transmembrane helix</keyword>
<gene>
    <name evidence="3" type="ORF">EMA8858_02494</name>
</gene>
<evidence type="ECO:0000313" key="4">
    <source>
        <dbReference type="Proteomes" id="UP000837932"/>
    </source>
</evidence>
<dbReference type="InterPro" id="IPR050640">
    <property type="entry name" value="Bact_2-comp_sensor_kinase"/>
</dbReference>
<dbReference type="RefSeq" id="WP_238806922.1">
    <property type="nucleotide sequence ID" value="NZ_CAKLPY010000002.1"/>
</dbReference>
<reference evidence="3" key="1">
    <citation type="submission" date="2021-12" db="EMBL/GenBank/DDBJ databases">
        <authorList>
            <person name="Rodrigo-Torres L."/>
            <person name="Arahal R. D."/>
            <person name="Lucena T."/>
        </authorList>
    </citation>
    <scope>NUCLEOTIDE SEQUENCE</scope>
    <source>
        <strain evidence="3">CECT 8858</strain>
    </source>
</reference>
<feature type="transmembrane region" description="Helical" evidence="1">
    <location>
        <begin position="73"/>
        <end position="95"/>
    </location>
</feature>
<keyword evidence="4" id="KW-1185">Reference proteome</keyword>
<accession>A0ABN8ETL6</accession>
<feature type="transmembrane region" description="Helical" evidence="1">
    <location>
        <begin position="7"/>
        <end position="27"/>
    </location>
</feature>
<sequence length="337" mass="39158">MNQKNKIVSLIIAFMVCISTFFRWYIFHIELKINLLLAVVSANVLVFTWIFFKKLYAYLDRTMPYDKGIFKRLSLQIIITLIFSNIISRIVYLIGTNFITFQDLINQQFTNLAQIAGIASEILLVILLNVAHFSYYSLEKWRENALRATHLEKEKSQVQFDNLKNQLNPHFLFNSLTSLDSLIHENPTLASEFLRQLAKVFRYVLQNKEKGLVSLETELNFIKNYVALLQTRFGESLSISFNISEEFLDLHIAPVTLQILIENALKHNTINQANPLTINILTHEDYLIIENPVQLKKQVETSNGQGLHNLKSLYSFLSEKEVLIEINEMFRVKIPLI</sequence>
<protein>
    <recommendedName>
        <fullName evidence="2">Signal transduction histidine kinase internal region domain-containing protein</fullName>
    </recommendedName>
</protein>
<organism evidence="3 4">
    <name type="scientific">Emticicia aquatica</name>
    <dbReference type="NCBI Taxonomy" id="1681835"/>
    <lineage>
        <taxon>Bacteria</taxon>
        <taxon>Pseudomonadati</taxon>
        <taxon>Bacteroidota</taxon>
        <taxon>Cytophagia</taxon>
        <taxon>Cytophagales</taxon>
        <taxon>Leadbetterellaceae</taxon>
        <taxon>Emticicia</taxon>
    </lineage>
</organism>